<protein>
    <submittedName>
        <fullName evidence="1">Uncharacterized protein</fullName>
    </submittedName>
</protein>
<keyword evidence="2" id="KW-1185">Reference proteome</keyword>
<organism evidence="1 2">
    <name type="scientific">Arsenicicoccus bolidensis</name>
    <dbReference type="NCBI Taxonomy" id="229480"/>
    <lineage>
        <taxon>Bacteria</taxon>
        <taxon>Bacillati</taxon>
        <taxon>Actinomycetota</taxon>
        <taxon>Actinomycetes</taxon>
        <taxon>Micrococcales</taxon>
        <taxon>Intrasporangiaceae</taxon>
        <taxon>Arsenicicoccus</taxon>
    </lineage>
</organism>
<accession>A0ABS9Q0V9</accession>
<sequence length="94" mass="10286">MDPQHQAVRAAATQLKQTRYWHRSGAEQGAYLDDVNELVREVGFILGQAGISWGDVARQVDQTDGVMARLLVMDPGGTLEYALCSAVAEVRGRL</sequence>
<evidence type="ECO:0000313" key="2">
    <source>
        <dbReference type="Proteomes" id="UP001521931"/>
    </source>
</evidence>
<dbReference type="Proteomes" id="UP001521931">
    <property type="component" value="Unassembled WGS sequence"/>
</dbReference>
<reference evidence="1 2" key="1">
    <citation type="submission" date="2022-02" db="EMBL/GenBank/DDBJ databases">
        <title>Uncovering new skin microbiome diversity through culturing and metagenomics.</title>
        <authorList>
            <person name="Conlan S."/>
            <person name="Deming C."/>
            <person name="Nisc Comparative Sequencing Program N."/>
            <person name="Segre J.A."/>
        </authorList>
    </citation>
    <scope>NUCLEOTIDE SEQUENCE [LARGE SCALE GENOMIC DNA]</scope>
    <source>
        <strain evidence="1 2">ACRQZ</strain>
    </source>
</reference>
<evidence type="ECO:0000313" key="1">
    <source>
        <dbReference type="EMBL" id="MCG7321494.1"/>
    </source>
</evidence>
<dbReference type="EMBL" id="JAKRCV010000013">
    <property type="protein sequence ID" value="MCG7321494.1"/>
    <property type="molecule type" value="Genomic_DNA"/>
</dbReference>
<dbReference type="RefSeq" id="WP_239263211.1">
    <property type="nucleotide sequence ID" value="NZ_JAKRCV010000013.1"/>
</dbReference>
<name>A0ABS9Q0V9_9MICO</name>
<gene>
    <name evidence="1" type="ORF">MHL29_06240</name>
</gene>
<proteinExistence type="predicted"/>
<comment type="caution">
    <text evidence="1">The sequence shown here is derived from an EMBL/GenBank/DDBJ whole genome shotgun (WGS) entry which is preliminary data.</text>
</comment>